<comment type="caution">
    <text evidence="2">The sequence shown here is derived from an EMBL/GenBank/DDBJ whole genome shotgun (WGS) entry which is preliminary data.</text>
</comment>
<evidence type="ECO:0000313" key="2">
    <source>
        <dbReference type="EMBL" id="KRX42633.1"/>
    </source>
</evidence>
<feature type="chain" id="PRO_5006869443" evidence="1">
    <location>
        <begin position="18"/>
        <end position="87"/>
    </location>
</feature>
<organism evidence="2 3">
    <name type="scientific">Trichinella murrelli</name>
    <dbReference type="NCBI Taxonomy" id="144512"/>
    <lineage>
        <taxon>Eukaryota</taxon>
        <taxon>Metazoa</taxon>
        <taxon>Ecdysozoa</taxon>
        <taxon>Nematoda</taxon>
        <taxon>Enoplea</taxon>
        <taxon>Dorylaimia</taxon>
        <taxon>Trichinellida</taxon>
        <taxon>Trichinellidae</taxon>
        <taxon>Trichinella</taxon>
    </lineage>
</organism>
<sequence>MLSILLILAECYGESDAGWSYNTVRTVGRLQYPLCKSVYADVTEACPSACRHKQTLRELESCIKLPGPLCEMVRHPAVPLNHRSALA</sequence>
<accession>A0A0V0TUG4</accession>
<proteinExistence type="predicted"/>
<dbReference type="OrthoDB" id="10268573at2759"/>
<dbReference type="AlphaFoldDB" id="A0A0V0TUG4"/>
<feature type="signal peptide" evidence="1">
    <location>
        <begin position="1"/>
        <end position="17"/>
    </location>
</feature>
<gene>
    <name evidence="2" type="ORF">T05_11423</name>
</gene>
<protein>
    <submittedName>
        <fullName evidence="2">Uncharacterized protein</fullName>
    </submittedName>
</protein>
<reference evidence="2 3" key="1">
    <citation type="submission" date="2015-01" db="EMBL/GenBank/DDBJ databases">
        <title>Evolution of Trichinella species and genotypes.</title>
        <authorList>
            <person name="Korhonen P.K."/>
            <person name="Edoardo P."/>
            <person name="Giuseppe L.R."/>
            <person name="Gasser R.B."/>
        </authorList>
    </citation>
    <scope>NUCLEOTIDE SEQUENCE [LARGE SCALE GENOMIC DNA]</scope>
    <source>
        <strain evidence="2">ISS417</strain>
    </source>
</reference>
<evidence type="ECO:0000313" key="3">
    <source>
        <dbReference type="Proteomes" id="UP000055048"/>
    </source>
</evidence>
<dbReference type="EMBL" id="JYDJ01000139">
    <property type="protein sequence ID" value="KRX42633.1"/>
    <property type="molecule type" value="Genomic_DNA"/>
</dbReference>
<keyword evidence="3" id="KW-1185">Reference proteome</keyword>
<keyword evidence="1" id="KW-0732">Signal</keyword>
<name>A0A0V0TUG4_9BILA</name>
<evidence type="ECO:0000256" key="1">
    <source>
        <dbReference type="SAM" id="SignalP"/>
    </source>
</evidence>
<dbReference type="Proteomes" id="UP000055048">
    <property type="component" value="Unassembled WGS sequence"/>
</dbReference>